<gene>
    <name evidence="9" type="ORF">ECRASSUSDP1_LOCUS15604</name>
</gene>
<organism evidence="9 10">
    <name type="scientific">Euplotes crassus</name>
    <dbReference type="NCBI Taxonomy" id="5936"/>
    <lineage>
        <taxon>Eukaryota</taxon>
        <taxon>Sar</taxon>
        <taxon>Alveolata</taxon>
        <taxon>Ciliophora</taxon>
        <taxon>Intramacronucleata</taxon>
        <taxon>Spirotrichea</taxon>
        <taxon>Hypotrichia</taxon>
        <taxon>Euplotida</taxon>
        <taxon>Euplotidae</taxon>
        <taxon>Moneuplotes</taxon>
    </lineage>
</organism>
<evidence type="ECO:0000256" key="4">
    <source>
        <dbReference type="ARBA" id="ARBA00022737"/>
    </source>
</evidence>
<keyword evidence="4" id="KW-0677">Repeat</keyword>
<dbReference type="PANTHER" id="PTHR24089">
    <property type="entry name" value="SOLUTE CARRIER FAMILY 25"/>
    <property type="match status" value="1"/>
</dbReference>
<evidence type="ECO:0000313" key="9">
    <source>
        <dbReference type="EMBL" id="CAI2374252.1"/>
    </source>
</evidence>
<dbReference type="InterPro" id="IPR023395">
    <property type="entry name" value="MCP_dom_sf"/>
</dbReference>
<comment type="caution">
    <text evidence="9">The sequence shown here is derived from an EMBL/GenBank/DDBJ whole genome shotgun (WGS) entry which is preliminary data.</text>
</comment>
<dbReference type="EMBL" id="CAMPGE010015640">
    <property type="protein sequence ID" value="CAI2374252.1"/>
    <property type="molecule type" value="Genomic_DNA"/>
</dbReference>
<feature type="transmembrane region" description="Helical" evidence="8">
    <location>
        <begin position="257"/>
        <end position="280"/>
    </location>
</feature>
<feature type="transmembrane region" description="Helical" evidence="8">
    <location>
        <begin position="216"/>
        <end position="237"/>
    </location>
</feature>
<evidence type="ECO:0000256" key="1">
    <source>
        <dbReference type="ARBA" id="ARBA00004141"/>
    </source>
</evidence>
<feature type="repeat" description="Solcar" evidence="6">
    <location>
        <begin position="259"/>
        <end position="344"/>
    </location>
</feature>
<evidence type="ECO:0000256" key="6">
    <source>
        <dbReference type="PROSITE-ProRule" id="PRU00282"/>
    </source>
</evidence>
<evidence type="ECO:0000256" key="7">
    <source>
        <dbReference type="RuleBase" id="RU000488"/>
    </source>
</evidence>
<name>A0AAD1XKC1_EUPCR</name>
<evidence type="ECO:0000256" key="5">
    <source>
        <dbReference type="ARBA" id="ARBA00023136"/>
    </source>
</evidence>
<dbReference type="Gene3D" id="1.50.40.10">
    <property type="entry name" value="Mitochondrial carrier domain"/>
    <property type="match status" value="1"/>
</dbReference>
<dbReference type="Proteomes" id="UP001295684">
    <property type="component" value="Unassembled WGS sequence"/>
</dbReference>
<keyword evidence="8" id="KW-1133">Transmembrane helix</keyword>
<accession>A0AAD1XKC1</accession>
<reference evidence="9" key="1">
    <citation type="submission" date="2023-07" db="EMBL/GenBank/DDBJ databases">
        <authorList>
            <consortium name="AG Swart"/>
            <person name="Singh M."/>
            <person name="Singh A."/>
            <person name="Seah K."/>
            <person name="Emmerich C."/>
        </authorList>
    </citation>
    <scope>NUCLEOTIDE SEQUENCE</scope>
    <source>
        <strain evidence="9">DP1</strain>
    </source>
</reference>
<keyword evidence="5 6" id="KW-0472">Membrane</keyword>
<keyword evidence="3 6" id="KW-0812">Transmembrane</keyword>
<evidence type="ECO:0008006" key="11">
    <source>
        <dbReference type="Google" id="ProtNLM"/>
    </source>
</evidence>
<dbReference type="SUPFAM" id="SSF103506">
    <property type="entry name" value="Mitochondrial carrier"/>
    <property type="match status" value="2"/>
</dbReference>
<dbReference type="InterPro" id="IPR018108">
    <property type="entry name" value="MCP_transmembrane"/>
</dbReference>
<keyword evidence="2 7" id="KW-0813">Transport</keyword>
<protein>
    <recommendedName>
        <fullName evidence="11">Mitochondrial carrier protein</fullName>
    </recommendedName>
</protein>
<evidence type="ECO:0000256" key="3">
    <source>
        <dbReference type="ARBA" id="ARBA00022692"/>
    </source>
</evidence>
<evidence type="ECO:0000256" key="2">
    <source>
        <dbReference type="ARBA" id="ARBA00022448"/>
    </source>
</evidence>
<keyword evidence="10" id="KW-1185">Reference proteome</keyword>
<evidence type="ECO:0000313" key="10">
    <source>
        <dbReference type="Proteomes" id="UP001295684"/>
    </source>
</evidence>
<sequence>MANSKEQTLSSIQKEIREKSQFYKRQKARSNSAFSKLSKESSLLLVSCFSIVSTNTILAPIERVKTICQTDFLSINKVDLKTNRPLGVYTAICNDQGVLNFLRGNMANSYKFILQTCARGYLYQRFHLSPKERDANGYTFAQNVGINSAISLLILAIAYPLDLAHTRMTVDMTKQGQKRIYSSVADCFRKARNSSEIISSIESSPTQMKFIRYSDLYRGFGMSIAGTLPYAALSFPLFDLCNKFTWDASKELDQTNFYVRVLNRIVPPTVVMCLLSSILYPFETAKKLRQVNGSIGFKNSLSSSFQILKKCKITDLYRGYSIHLLKVIPYTFIQFSIYQLAKKMIKD</sequence>
<dbReference type="InterPro" id="IPR002067">
    <property type="entry name" value="MCP"/>
</dbReference>
<dbReference type="Pfam" id="PF00153">
    <property type="entry name" value="Mito_carr"/>
    <property type="match status" value="3"/>
</dbReference>
<proteinExistence type="inferred from homology"/>
<evidence type="ECO:0000256" key="8">
    <source>
        <dbReference type="SAM" id="Phobius"/>
    </source>
</evidence>
<dbReference type="PRINTS" id="PR00926">
    <property type="entry name" value="MITOCARRIER"/>
</dbReference>
<comment type="similarity">
    <text evidence="7">Belongs to the mitochondrial carrier (TC 2.A.29) family.</text>
</comment>
<dbReference type="AlphaFoldDB" id="A0AAD1XKC1"/>
<comment type="subcellular location">
    <subcellularLocation>
        <location evidence="1">Membrane</location>
        <topology evidence="1">Multi-pass membrane protein</topology>
    </subcellularLocation>
</comment>
<dbReference type="PROSITE" id="PS50920">
    <property type="entry name" value="SOLCAR"/>
    <property type="match status" value="2"/>
</dbReference>
<feature type="repeat" description="Solcar" evidence="6">
    <location>
        <begin position="139"/>
        <end position="244"/>
    </location>
</feature>
<dbReference type="GO" id="GO:0016020">
    <property type="term" value="C:membrane"/>
    <property type="evidence" value="ECO:0007669"/>
    <property type="project" value="UniProtKB-SubCell"/>
</dbReference>
<dbReference type="GO" id="GO:0055085">
    <property type="term" value="P:transmembrane transport"/>
    <property type="evidence" value="ECO:0007669"/>
    <property type="project" value="InterPro"/>
</dbReference>